<keyword evidence="2" id="KW-0217">Developmental protein</keyword>
<evidence type="ECO:0000313" key="8">
    <source>
        <dbReference type="EMBL" id="TNN03321.1"/>
    </source>
</evidence>
<evidence type="ECO:0000256" key="3">
    <source>
        <dbReference type="ARBA" id="ARBA00023125"/>
    </source>
</evidence>
<evidence type="ECO:0000256" key="2">
    <source>
        <dbReference type="ARBA" id="ARBA00022473"/>
    </source>
</evidence>
<evidence type="ECO:0000256" key="1">
    <source>
        <dbReference type="ARBA" id="ARBA00004123"/>
    </source>
</evidence>
<gene>
    <name evidence="8" type="ORF">fugu_000350</name>
</gene>
<evidence type="ECO:0000313" key="9">
    <source>
        <dbReference type="Proteomes" id="UP000516260"/>
    </source>
</evidence>
<feature type="chain" id="PRO_5021396100" description="Homeobox domain-containing protein" evidence="7">
    <location>
        <begin position="25"/>
        <end position="234"/>
    </location>
</feature>
<keyword evidence="7" id="KW-0732">Signal</keyword>
<evidence type="ECO:0000256" key="6">
    <source>
        <dbReference type="SAM" id="MobiDB-lite"/>
    </source>
</evidence>
<keyword evidence="5" id="KW-0539">Nucleus</keyword>
<comment type="caution">
    <text evidence="8">The sequence shown here is derived from an EMBL/GenBank/DDBJ whole genome shotgun (WGS) entry which is preliminary data.</text>
</comment>
<feature type="signal peptide" evidence="7">
    <location>
        <begin position="1"/>
        <end position="24"/>
    </location>
</feature>
<dbReference type="EMBL" id="SWLE01000001">
    <property type="protein sequence ID" value="TNN03321.1"/>
    <property type="molecule type" value="Genomic_DNA"/>
</dbReference>
<keyword evidence="3" id="KW-0238">DNA-binding</keyword>
<dbReference type="AlphaFoldDB" id="A0A4Z2CGP4"/>
<sequence>MDHAVSSLILSQFLFFFLPGSSQARSSRLSGNLPCDIWLPVLRQKVKQGGPGAHFMEMQKNSSAHDLQPQQQHFFSQPSADVTGFSCCTRQAAAHAHLAQACTPERAPPRRSKQQNSKAPANRKIFPWMKESRHSDEKSSSRIAGSPTLSSLGYVQLGGDYQPASPPLRSQQPQTRAAFTAECSKYPSFAHDQQLNAQYDTHGSSHAPDPNLELYFPQFATQDRIMQAPKLTHL</sequence>
<evidence type="ECO:0000256" key="5">
    <source>
        <dbReference type="ARBA" id="ARBA00023242"/>
    </source>
</evidence>
<organism evidence="8 9">
    <name type="scientific">Takifugu bimaculatus</name>
    <dbReference type="NCBI Taxonomy" id="433685"/>
    <lineage>
        <taxon>Eukaryota</taxon>
        <taxon>Metazoa</taxon>
        <taxon>Chordata</taxon>
        <taxon>Craniata</taxon>
        <taxon>Vertebrata</taxon>
        <taxon>Euteleostomi</taxon>
        <taxon>Actinopterygii</taxon>
        <taxon>Neopterygii</taxon>
        <taxon>Teleostei</taxon>
        <taxon>Neoteleostei</taxon>
        <taxon>Acanthomorphata</taxon>
        <taxon>Eupercaria</taxon>
        <taxon>Tetraodontiformes</taxon>
        <taxon>Tetradontoidea</taxon>
        <taxon>Tetraodontidae</taxon>
        <taxon>Takifugu</taxon>
    </lineage>
</organism>
<dbReference type="GO" id="GO:0005634">
    <property type="term" value="C:nucleus"/>
    <property type="evidence" value="ECO:0007669"/>
    <property type="project" value="UniProtKB-SubCell"/>
</dbReference>
<feature type="compositionally biased region" description="Basic and acidic residues" evidence="6">
    <location>
        <begin position="130"/>
        <end position="140"/>
    </location>
</feature>
<feature type="region of interest" description="Disordered" evidence="6">
    <location>
        <begin position="99"/>
        <end position="149"/>
    </location>
</feature>
<dbReference type="PROSITE" id="PS00032">
    <property type="entry name" value="ANTENNAPEDIA"/>
    <property type="match status" value="1"/>
</dbReference>
<feature type="region of interest" description="Disordered" evidence="6">
    <location>
        <begin position="154"/>
        <end position="173"/>
    </location>
</feature>
<name>A0A4Z2CGP4_9TELE</name>
<protein>
    <recommendedName>
        <fullName evidence="10">Homeobox domain-containing protein</fullName>
    </recommendedName>
</protein>
<evidence type="ECO:0000256" key="7">
    <source>
        <dbReference type="SAM" id="SignalP"/>
    </source>
</evidence>
<proteinExistence type="predicted"/>
<dbReference type="Proteomes" id="UP000516260">
    <property type="component" value="Chromosome 1"/>
</dbReference>
<dbReference type="GO" id="GO:0003700">
    <property type="term" value="F:DNA-binding transcription factor activity"/>
    <property type="evidence" value="ECO:0007669"/>
    <property type="project" value="InterPro"/>
</dbReference>
<accession>A0A4Z2CGP4</accession>
<dbReference type="GO" id="GO:0003677">
    <property type="term" value="F:DNA binding"/>
    <property type="evidence" value="ECO:0007669"/>
    <property type="project" value="UniProtKB-KW"/>
</dbReference>
<dbReference type="InterPro" id="IPR001827">
    <property type="entry name" value="Homeobox_Antennapedia_CS"/>
</dbReference>
<evidence type="ECO:0000256" key="4">
    <source>
        <dbReference type="ARBA" id="ARBA00023155"/>
    </source>
</evidence>
<reference evidence="8 9" key="1">
    <citation type="submission" date="2019-04" db="EMBL/GenBank/DDBJ databases">
        <title>The sequence and de novo assembly of Takifugu bimaculatus genome using PacBio and Hi-C technologies.</title>
        <authorList>
            <person name="Xu P."/>
            <person name="Liu B."/>
            <person name="Zhou Z."/>
        </authorList>
    </citation>
    <scope>NUCLEOTIDE SEQUENCE [LARGE SCALE GENOMIC DNA]</scope>
    <source>
        <strain evidence="8">TB-2018</strain>
        <tissue evidence="8">Muscle</tissue>
    </source>
</reference>
<comment type="subcellular location">
    <subcellularLocation>
        <location evidence="1">Nucleus</location>
    </subcellularLocation>
</comment>
<keyword evidence="9" id="KW-1185">Reference proteome</keyword>
<evidence type="ECO:0008006" key="10">
    <source>
        <dbReference type="Google" id="ProtNLM"/>
    </source>
</evidence>
<keyword evidence="4" id="KW-0371">Homeobox</keyword>